<gene>
    <name evidence="1" type="ORF">T02_837</name>
</gene>
<organism evidence="1 2">
    <name type="scientific">Trichinella nativa</name>
    <dbReference type="NCBI Taxonomy" id="6335"/>
    <lineage>
        <taxon>Eukaryota</taxon>
        <taxon>Metazoa</taxon>
        <taxon>Ecdysozoa</taxon>
        <taxon>Nematoda</taxon>
        <taxon>Enoplea</taxon>
        <taxon>Dorylaimia</taxon>
        <taxon>Trichinellida</taxon>
        <taxon>Trichinellidae</taxon>
        <taxon>Trichinella</taxon>
    </lineage>
</organism>
<reference evidence="1 2" key="1">
    <citation type="submission" date="2015-05" db="EMBL/GenBank/DDBJ databases">
        <title>Evolution of Trichinella species and genotypes.</title>
        <authorList>
            <person name="Korhonen P.K."/>
            <person name="Edoardo P."/>
            <person name="Giuseppe L.R."/>
            <person name="Gasser R.B."/>
        </authorList>
    </citation>
    <scope>NUCLEOTIDE SEQUENCE [LARGE SCALE GENOMIC DNA]</scope>
    <source>
        <strain evidence="1">ISS10</strain>
    </source>
</reference>
<dbReference type="Proteomes" id="UP000054721">
    <property type="component" value="Unassembled WGS sequence"/>
</dbReference>
<evidence type="ECO:0000313" key="1">
    <source>
        <dbReference type="EMBL" id="KRZ47261.1"/>
    </source>
</evidence>
<name>A0A0V1KJ60_9BILA</name>
<accession>A0A0V1KJ60</accession>
<keyword evidence="2" id="KW-1185">Reference proteome</keyword>
<comment type="caution">
    <text evidence="1">The sequence shown here is derived from an EMBL/GenBank/DDBJ whole genome shotgun (WGS) entry which is preliminary data.</text>
</comment>
<protein>
    <submittedName>
        <fullName evidence="1">Uncharacterized protein</fullName>
    </submittedName>
</protein>
<dbReference type="AlphaFoldDB" id="A0A0V1KJ60"/>
<evidence type="ECO:0000313" key="2">
    <source>
        <dbReference type="Proteomes" id="UP000054721"/>
    </source>
</evidence>
<sequence length="49" mass="5456">MVCGLSQGHFIYVFVCFGTQVQCPTTSSSGLVWQQLCEEAVQSRSWEVV</sequence>
<proteinExistence type="predicted"/>
<dbReference type="EMBL" id="JYDW01001061">
    <property type="protein sequence ID" value="KRZ47261.1"/>
    <property type="molecule type" value="Genomic_DNA"/>
</dbReference>